<organism evidence="2 3">
    <name type="scientific">Cyclostephanos tholiformis</name>
    <dbReference type="NCBI Taxonomy" id="382380"/>
    <lineage>
        <taxon>Eukaryota</taxon>
        <taxon>Sar</taxon>
        <taxon>Stramenopiles</taxon>
        <taxon>Ochrophyta</taxon>
        <taxon>Bacillariophyta</taxon>
        <taxon>Coscinodiscophyceae</taxon>
        <taxon>Thalassiosirophycidae</taxon>
        <taxon>Stephanodiscales</taxon>
        <taxon>Stephanodiscaceae</taxon>
        <taxon>Cyclostephanos</taxon>
    </lineage>
</organism>
<feature type="compositionally biased region" description="Basic and acidic residues" evidence="1">
    <location>
        <begin position="430"/>
        <end position="456"/>
    </location>
</feature>
<feature type="region of interest" description="Disordered" evidence="1">
    <location>
        <begin position="598"/>
        <end position="628"/>
    </location>
</feature>
<evidence type="ECO:0000256" key="1">
    <source>
        <dbReference type="SAM" id="MobiDB-lite"/>
    </source>
</evidence>
<name>A0ABD3RNG0_9STRA</name>
<keyword evidence="3" id="KW-1185">Reference proteome</keyword>
<feature type="region of interest" description="Disordered" evidence="1">
    <location>
        <begin position="319"/>
        <end position="346"/>
    </location>
</feature>
<comment type="caution">
    <text evidence="2">The sequence shown here is derived from an EMBL/GenBank/DDBJ whole genome shotgun (WGS) entry which is preliminary data.</text>
</comment>
<sequence>MFGWLLHIANEQPPLNAPSHSIGGRVPSAIRIDNHLTEGDVISPRSTATRMGEESSVHPFNDVRSESQIGPRDDVAAGEGFGFDGSNDYGREGAPLVATLRPDDLYHDAGRMCGGRRILGGRARTAAPHIWHSTASPSILGESAGAAPPEAARGGRGGGHRYFTFFLGLLLRALWGHNERLHRPFGLTRSRISMQQGSASPKAGAAGDCQTNDAVCGYSVMGNNNGNNGDSILFNIGYHAGDSCLYSHFNNSGNILHQQQPNDDGGGGTTICISEDNNYDSNWQVVPDSLDHLSRDELCRMIYRLDYERNALRDSLYQRQQQYQQYHHHHHHQHQQQQQQGANGQHLNPLDATAMMASAVFAGGGTNHLLNADNRNDVVNMNDQDAIIATTPLIRAVSYFIKQNQQRQDPPPQKQQQQQCLVSPTRKRQHQQDDDNHMIRDEGREDRAPSDRDGGEHCGGQRRPDDDSSRPHLSTLTTMTMTQEEVSSLRENLGKDLIHSIRTHALHGGRRIPKSTVVKCGISLDAARAMMTIDGNNDVHGRAMAVVSDAKRLIRWRIDNDAVIMRVLGRDEKLVHPVRHDGTGIYVLSSSSVREASATSTSTSSVSQGSGSPLSPPQPSSSVTNGGIGANKNANSMYHWARFVSLEVKYDKREMALMYIAKTVAAGCGRPEKVPEIVKYSRGEREDHPDEYR</sequence>
<protein>
    <submittedName>
        <fullName evidence="2">Uncharacterized protein</fullName>
    </submittedName>
</protein>
<feature type="region of interest" description="Disordered" evidence="1">
    <location>
        <begin position="403"/>
        <end position="473"/>
    </location>
</feature>
<evidence type="ECO:0000313" key="3">
    <source>
        <dbReference type="Proteomes" id="UP001530377"/>
    </source>
</evidence>
<dbReference type="EMBL" id="JALLPB020000214">
    <property type="protein sequence ID" value="KAL3812156.1"/>
    <property type="molecule type" value="Genomic_DNA"/>
</dbReference>
<accession>A0ABD3RNG0</accession>
<evidence type="ECO:0000313" key="2">
    <source>
        <dbReference type="EMBL" id="KAL3812156.1"/>
    </source>
</evidence>
<feature type="compositionally biased region" description="Basic and acidic residues" evidence="1">
    <location>
        <begin position="51"/>
        <end position="74"/>
    </location>
</feature>
<dbReference type="Proteomes" id="UP001530377">
    <property type="component" value="Unassembled WGS sequence"/>
</dbReference>
<feature type="region of interest" description="Disordered" evidence="1">
    <location>
        <begin position="46"/>
        <end position="74"/>
    </location>
</feature>
<proteinExistence type="predicted"/>
<feature type="compositionally biased region" description="Low complexity" evidence="1">
    <location>
        <begin position="598"/>
        <end position="613"/>
    </location>
</feature>
<reference evidence="2 3" key="1">
    <citation type="submission" date="2024-10" db="EMBL/GenBank/DDBJ databases">
        <title>Updated reference genomes for cyclostephanoid diatoms.</title>
        <authorList>
            <person name="Roberts W.R."/>
            <person name="Alverson A.J."/>
        </authorList>
    </citation>
    <scope>NUCLEOTIDE SEQUENCE [LARGE SCALE GENOMIC DNA]</scope>
    <source>
        <strain evidence="2 3">AJA228-03</strain>
    </source>
</reference>
<gene>
    <name evidence="2" type="ORF">ACHAXA_001863</name>
</gene>
<feature type="compositionally biased region" description="Low complexity" evidence="1">
    <location>
        <begin position="403"/>
        <end position="419"/>
    </location>
</feature>
<dbReference type="AlphaFoldDB" id="A0ABD3RNG0"/>